<dbReference type="Pfam" id="PF07980">
    <property type="entry name" value="SusD_RagB"/>
    <property type="match status" value="1"/>
</dbReference>
<evidence type="ECO:0000259" key="8">
    <source>
        <dbReference type="Pfam" id="PF14322"/>
    </source>
</evidence>
<keyword evidence="4" id="KW-0472">Membrane</keyword>
<feature type="signal peptide" evidence="6">
    <location>
        <begin position="1"/>
        <end position="25"/>
    </location>
</feature>
<keyword evidence="3 6" id="KW-0732">Signal</keyword>
<feature type="domain" description="RagB/SusD" evidence="7">
    <location>
        <begin position="320"/>
        <end position="628"/>
    </location>
</feature>
<dbReference type="PROSITE" id="PS51257">
    <property type="entry name" value="PROKAR_LIPOPROTEIN"/>
    <property type="match status" value="1"/>
</dbReference>
<dbReference type="Proteomes" id="UP000679725">
    <property type="component" value="Unassembled WGS sequence"/>
</dbReference>
<feature type="domain" description="SusD-like N-terminal" evidence="8">
    <location>
        <begin position="28"/>
        <end position="224"/>
    </location>
</feature>
<dbReference type="InterPro" id="IPR012944">
    <property type="entry name" value="SusD_RagB_dom"/>
</dbReference>
<evidence type="ECO:0008006" key="11">
    <source>
        <dbReference type="Google" id="ProtNLM"/>
    </source>
</evidence>
<dbReference type="SUPFAM" id="SSF48452">
    <property type="entry name" value="TPR-like"/>
    <property type="match status" value="1"/>
</dbReference>
<evidence type="ECO:0000256" key="5">
    <source>
        <dbReference type="ARBA" id="ARBA00023237"/>
    </source>
</evidence>
<dbReference type="Gene3D" id="1.25.40.390">
    <property type="match status" value="1"/>
</dbReference>
<evidence type="ECO:0000256" key="3">
    <source>
        <dbReference type="ARBA" id="ARBA00022729"/>
    </source>
</evidence>
<organism evidence="9 10">
    <name type="scientific">Dyadobacter linearis</name>
    <dbReference type="NCBI Taxonomy" id="2823330"/>
    <lineage>
        <taxon>Bacteria</taxon>
        <taxon>Pseudomonadati</taxon>
        <taxon>Bacteroidota</taxon>
        <taxon>Cytophagia</taxon>
        <taxon>Cytophagales</taxon>
        <taxon>Spirosomataceae</taxon>
        <taxon>Dyadobacter</taxon>
    </lineage>
</organism>
<evidence type="ECO:0000313" key="9">
    <source>
        <dbReference type="EMBL" id="CAG5069766.1"/>
    </source>
</evidence>
<dbReference type="EMBL" id="CAJRAU010000003">
    <property type="protein sequence ID" value="CAG5069766.1"/>
    <property type="molecule type" value="Genomic_DNA"/>
</dbReference>
<comment type="subcellular location">
    <subcellularLocation>
        <location evidence="1">Cell outer membrane</location>
    </subcellularLocation>
</comment>
<dbReference type="InterPro" id="IPR011990">
    <property type="entry name" value="TPR-like_helical_dom_sf"/>
</dbReference>
<reference evidence="9 10" key="1">
    <citation type="submission" date="2021-04" db="EMBL/GenBank/DDBJ databases">
        <authorList>
            <person name="Rodrigo-Torres L."/>
            <person name="Arahal R. D."/>
            <person name="Lucena T."/>
        </authorList>
    </citation>
    <scope>NUCLEOTIDE SEQUENCE [LARGE SCALE GENOMIC DNA]</scope>
    <source>
        <strain evidence="9 10">CECT 9623</strain>
    </source>
</reference>
<feature type="chain" id="PRO_5046176216" description="Starch-binding associating with outer membrane" evidence="6">
    <location>
        <begin position="26"/>
        <end position="630"/>
    </location>
</feature>
<sequence length="630" mass="70176">MKTNMKLRYKGLAIVMLLAGGLASCDTEFLDVTPPTEIPTEEVWKDGALAEGFVTGNYGGLQQGGFSEQMLASLTDEAVFTHTGRNINTVTEGSLSPSNLGWVDATYGWSQMYTQVRNANIALNNLPIATFTDEALKSRLIGEAYFLRAYYYQQLVRYYGSVPIIKKVYKLNEDYSVARNTFDECIKAIVSDCDSAALLLKGKNLAKGRATEAAALSLKARVLLYAASDLHDIPTAKAKSSVIAGYPNPEFLGYTTGDRKARWQAAQVAAKAALDATIGGGFKLNLAAPVTPEQGKLNYVSIAMGGASADKTLDASAGSEIVFGRYFSPSMNEGARQTGLNNGPNGYHNWAGNTPIGTLVDDYQMMDGTPFSWTNPVHKVSPYTNRDPRLYATVMYDGAPWKPRPSDAKDPANQIQTGAYDLLDDKGALINRKGLDTRSSSIEDWNGSRTGYYMRKFIDPNPGLYDNTDRQNIPWPFIRVTENVFNYVEASIELGQDAIALEWLNKIRFRVGMPALKVSGAALKDALRHEKRVEMAYEEHRYHDARRWMIAEATLGRPLQYINVIGKFKAGKSMKEPYHYDPTVYDYTYTPVEEKSHENRKWVDKMYFRPFSRDEINRNALLVQNPGYDK</sequence>
<dbReference type="Pfam" id="PF14322">
    <property type="entry name" value="SusD-like_3"/>
    <property type="match status" value="1"/>
</dbReference>
<keyword evidence="10" id="KW-1185">Reference proteome</keyword>
<comment type="caution">
    <text evidence="9">The sequence shown here is derived from an EMBL/GenBank/DDBJ whole genome shotgun (WGS) entry which is preliminary data.</text>
</comment>
<keyword evidence="5" id="KW-0998">Cell outer membrane</keyword>
<comment type="similarity">
    <text evidence="2">Belongs to the SusD family.</text>
</comment>
<evidence type="ECO:0000313" key="10">
    <source>
        <dbReference type="Proteomes" id="UP000679725"/>
    </source>
</evidence>
<dbReference type="InterPro" id="IPR033985">
    <property type="entry name" value="SusD-like_N"/>
</dbReference>
<evidence type="ECO:0000259" key="7">
    <source>
        <dbReference type="Pfam" id="PF07980"/>
    </source>
</evidence>
<protein>
    <recommendedName>
        <fullName evidence="11">Starch-binding associating with outer membrane</fullName>
    </recommendedName>
</protein>
<evidence type="ECO:0000256" key="4">
    <source>
        <dbReference type="ARBA" id="ARBA00023136"/>
    </source>
</evidence>
<gene>
    <name evidence="9" type="ORF">DYBT9623_02503</name>
</gene>
<name>A0ABM8UQI3_9BACT</name>
<proteinExistence type="inferred from homology"/>
<evidence type="ECO:0000256" key="6">
    <source>
        <dbReference type="SAM" id="SignalP"/>
    </source>
</evidence>
<accession>A0ABM8UQI3</accession>
<evidence type="ECO:0000256" key="2">
    <source>
        <dbReference type="ARBA" id="ARBA00006275"/>
    </source>
</evidence>
<evidence type="ECO:0000256" key="1">
    <source>
        <dbReference type="ARBA" id="ARBA00004442"/>
    </source>
</evidence>